<accession>A0ABQ7LM99</accession>
<evidence type="ECO:0000313" key="7">
    <source>
        <dbReference type="Proteomes" id="UP000823674"/>
    </source>
</evidence>
<evidence type="ECO:0000256" key="1">
    <source>
        <dbReference type="ARBA" id="ARBA00004141"/>
    </source>
</evidence>
<gene>
    <name evidence="6" type="primary">A09g518150.1_BraROA</name>
    <name evidence="6" type="ORF">IGI04_038346</name>
</gene>
<evidence type="ECO:0000256" key="3">
    <source>
        <dbReference type="ARBA" id="ARBA00022989"/>
    </source>
</evidence>
<dbReference type="Pfam" id="PF04142">
    <property type="entry name" value="Nuc_sug_transp"/>
    <property type="match status" value="1"/>
</dbReference>
<keyword evidence="7" id="KW-1185">Reference proteome</keyword>
<organism evidence="6 7">
    <name type="scientific">Brassica rapa subsp. trilocularis</name>
    <dbReference type="NCBI Taxonomy" id="1813537"/>
    <lineage>
        <taxon>Eukaryota</taxon>
        <taxon>Viridiplantae</taxon>
        <taxon>Streptophyta</taxon>
        <taxon>Embryophyta</taxon>
        <taxon>Tracheophyta</taxon>
        <taxon>Spermatophyta</taxon>
        <taxon>Magnoliopsida</taxon>
        <taxon>eudicotyledons</taxon>
        <taxon>Gunneridae</taxon>
        <taxon>Pentapetalae</taxon>
        <taxon>rosids</taxon>
        <taxon>malvids</taxon>
        <taxon>Brassicales</taxon>
        <taxon>Brassicaceae</taxon>
        <taxon>Brassiceae</taxon>
        <taxon>Brassica</taxon>
    </lineage>
</organism>
<reference evidence="6 7" key="1">
    <citation type="submission" date="2021-03" db="EMBL/GenBank/DDBJ databases">
        <authorList>
            <person name="King G.J."/>
            <person name="Bancroft I."/>
            <person name="Baten A."/>
            <person name="Bloomfield J."/>
            <person name="Borpatragohain P."/>
            <person name="He Z."/>
            <person name="Irish N."/>
            <person name="Irwin J."/>
            <person name="Liu K."/>
            <person name="Mauleon R.P."/>
            <person name="Moore J."/>
            <person name="Morris R."/>
            <person name="Ostergaard L."/>
            <person name="Wang B."/>
            <person name="Wells R."/>
        </authorList>
    </citation>
    <scope>NUCLEOTIDE SEQUENCE [LARGE SCALE GENOMIC DNA]</scope>
    <source>
        <strain evidence="6">R-o-18</strain>
        <tissue evidence="6">Leaf</tissue>
    </source>
</reference>
<name>A0ABQ7LM99_BRACM</name>
<dbReference type="Proteomes" id="UP000823674">
    <property type="component" value="Chromosome A09"/>
</dbReference>
<evidence type="ECO:0000256" key="4">
    <source>
        <dbReference type="ARBA" id="ARBA00023136"/>
    </source>
</evidence>
<keyword evidence="2 5" id="KW-0812">Transmembrane</keyword>
<evidence type="ECO:0000313" key="6">
    <source>
        <dbReference type="EMBL" id="KAG5386876.1"/>
    </source>
</evidence>
<sequence length="219" mass="25033">MILNHTFSGIVVSVVMKYAENTVKTSVALLLTAVVSVYLFNFHVSLAFLLGSIFFDLWPSKATMEFQERRNVVNLCVKLRSSHLLWKPGRLRNESRLHTDQVSVSTESHVSVVYLKVTTKAMARSHVRDCDSRTVRNFLEDDRHGVGREGPSIPVFIYITCLRKGKKIREEKGISLKHKLNPSLSFQAYGKEFSEKSKDLEETMFLFRTIGETTRSMTL</sequence>
<keyword evidence="4 5" id="KW-0472">Membrane</keyword>
<dbReference type="InterPro" id="IPR007271">
    <property type="entry name" value="Nuc_sug_transpt"/>
</dbReference>
<keyword evidence="3 5" id="KW-1133">Transmembrane helix</keyword>
<proteinExistence type="predicted"/>
<feature type="transmembrane region" description="Helical" evidence="5">
    <location>
        <begin position="27"/>
        <end position="55"/>
    </location>
</feature>
<protein>
    <submittedName>
        <fullName evidence="6">Uncharacterized protein</fullName>
    </submittedName>
</protein>
<comment type="caution">
    <text evidence="6">The sequence shown here is derived from an EMBL/GenBank/DDBJ whole genome shotgun (WGS) entry which is preliminary data.</text>
</comment>
<dbReference type="EMBL" id="JADBGQ010000008">
    <property type="protein sequence ID" value="KAG5386876.1"/>
    <property type="molecule type" value="Genomic_DNA"/>
</dbReference>
<dbReference type="PANTHER" id="PTHR10231">
    <property type="entry name" value="NUCLEOTIDE-SUGAR TRANSMEMBRANE TRANSPORTER"/>
    <property type="match status" value="1"/>
</dbReference>
<evidence type="ECO:0000256" key="5">
    <source>
        <dbReference type="SAM" id="Phobius"/>
    </source>
</evidence>
<comment type="subcellular location">
    <subcellularLocation>
        <location evidence="1">Membrane</location>
        <topology evidence="1">Multi-pass membrane protein</topology>
    </subcellularLocation>
</comment>
<evidence type="ECO:0000256" key="2">
    <source>
        <dbReference type="ARBA" id="ARBA00022692"/>
    </source>
</evidence>